<organism evidence="1 2">
    <name type="scientific">Holotrichia oblita</name>
    <name type="common">Chafer beetle</name>
    <dbReference type="NCBI Taxonomy" id="644536"/>
    <lineage>
        <taxon>Eukaryota</taxon>
        <taxon>Metazoa</taxon>
        <taxon>Ecdysozoa</taxon>
        <taxon>Arthropoda</taxon>
        <taxon>Hexapoda</taxon>
        <taxon>Insecta</taxon>
        <taxon>Pterygota</taxon>
        <taxon>Neoptera</taxon>
        <taxon>Endopterygota</taxon>
        <taxon>Coleoptera</taxon>
        <taxon>Polyphaga</taxon>
        <taxon>Scarabaeiformia</taxon>
        <taxon>Scarabaeidae</taxon>
        <taxon>Melolonthinae</taxon>
        <taxon>Holotrichia</taxon>
    </lineage>
</organism>
<evidence type="ECO:0000313" key="1">
    <source>
        <dbReference type="EMBL" id="KAI4468047.1"/>
    </source>
</evidence>
<evidence type="ECO:0000313" key="2">
    <source>
        <dbReference type="Proteomes" id="UP001056778"/>
    </source>
</evidence>
<sequence length="197" mass="22734">MKWNSNQIITFLNIYEKYTILWDIRDKDYKNSLKRANAFDQFLKELIAIEGFGDVNLDVLKTKLKTIKTVYRQELNKCIKSKKSGSGTDDVYKPKLIWFATANEFLKNVTIIRKSTNNMIEQDSQGVENEQQHMPDEYDDDQLHTPTNKLTSNEDVPKSIQTPKRKKGSKIVTRSGIEAAVDTLKKIVEKNDANVDD</sequence>
<dbReference type="EMBL" id="CM043016">
    <property type="protein sequence ID" value="KAI4468047.1"/>
    <property type="molecule type" value="Genomic_DNA"/>
</dbReference>
<keyword evidence="2" id="KW-1185">Reference proteome</keyword>
<protein>
    <submittedName>
        <fullName evidence="1">Uncharacterized protein</fullName>
    </submittedName>
</protein>
<dbReference type="Proteomes" id="UP001056778">
    <property type="component" value="Chromosome 2"/>
</dbReference>
<name>A0ACB9TMQ4_HOLOL</name>
<accession>A0ACB9TMQ4</accession>
<proteinExistence type="predicted"/>
<reference evidence="1" key="1">
    <citation type="submission" date="2022-04" db="EMBL/GenBank/DDBJ databases">
        <title>Chromosome-scale genome assembly of Holotrichia oblita Faldermann.</title>
        <authorList>
            <person name="Rongchong L."/>
        </authorList>
    </citation>
    <scope>NUCLEOTIDE SEQUENCE</scope>
    <source>
        <strain evidence="1">81SQS9</strain>
    </source>
</reference>
<gene>
    <name evidence="1" type="ORF">MML48_2g00001562</name>
</gene>
<comment type="caution">
    <text evidence="1">The sequence shown here is derived from an EMBL/GenBank/DDBJ whole genome shotgun (WGS) entry which is preliminary data.</text>
</comment>